<keyword evidence="1" id="KW-0805">Transcription regulation</keyword>
<name>A0AAP2RLZ2_9FIRM</name>
<gene>
    <name evidence="4" type="ORF">LQE92_13925</name>
</gene>
<dbReference type="SUPFAM" id="SSF48498">
    <property type="entry name" value="Tetracyclin repressor-like, C-terminal domain"/>
    <property type="match status" value="1"/>
</dbReference>
<keyword evidence="2" id="KW-0804">Transcription</keyword>
<reference evidence="4 5" key="1">
    <citation type="submission" date="2021-11" db="EMBL/GenBank/DDBJ databases">
        <title>Lacrimispora sp. nov. NSJ-141 isolated from human feces.</title>
        <authorList>
            <person name="Abdugheni R."/>
        </authorList>
    </citation>
    <scope>NUCLEOTIDE SEQUENCE [LARGE SCALE GENOMIC DNA]</scope>
    <source>
        <strain evidence="4 5">NSJ-141</strain>
    </source>
</reference>
<comment type="caution">
    <text evidence="4">The sequence shown here is derived from an EMBL/GenBank/DDBJ whole genome shotgun (WGS) entry which is preliminary data.</text>
</comment>
<sequence>MPPKQKYTKEEMIAAAVEIIRKNGREGLTARGLGEELGSSSRPVFTVFRNMEEVYQETVNAVKGIYNGYIQEGLSKEPAFEGVGIQYIRFAREEPNLFKLLFMTGGEISPRLPDVLSVIDENSSRILEAVRKEYGMDEENSRRLYQCLWIFTHGIATLCANGVCRFTEPEIGGMLTDVCGGMLIKLGGVRRRKDD</sequence>
<protein>
    <submittedName>
        <fullName evidence="4">WHG domain-containing protein</fullName>
    </submittedName>
</protein>
<evidence type="ECO:0000256" key="1">
    <source>
        <dbReference type="ARBA" id="ARBA00023015"/>
    </source>
</evidence>
<dbReference type="EMBL" id="JAJNOR010000011">
    <property type="protein sequence ID" value="MCD2493703.1"/>
    <property type="molecule type" value="Genomic_DNA"/>
</dbReference>
<proteinExistence type="predicted"/>
<evidence type="ECO:0000313" key="4">
    <source>
        <dbReference type="EMBL" id="MCD2493703.1"/>
    </source>
</evidence>
<dbReference type="InterPro" id="IPR036271">
    <property type="entry name" value="Tet_transcr_reg_TetR-rel_C_sf"/>
</dbReference>
<accession>A0AAP2RLZ2</accession>
<feature type="domain" description="HTH-type transcriptional regulator MT1864/Rv1816-like C-terminal" evidence="3">
    <location>
        <begin position="83"/>
        <end position="164"/>
    </location>
</feature>
<evidence type="ECO:0000259" key="3">
    <source>
        <dbReference type="Pfam" id="PF13305"/>
    </source>
</evidence>
<dbReference type="SUPFAM" id="SSF46689">
    <property type="entry name" value="Homeodomain-like"/>
    <property type="match status" value="1"/>
</dbReference>
<dbReference type="InterPro" id="IPR009057">
    <property type="entry name" value="Homeodomain-like_sf"/>
</dbReference>
<dbReference type="Pfam" id="PF13305">
    <property type="entry name" value="TetR_C_33"/>
    <property type="match status" value="1"/>
</dbReference>
<dbReference type="InterPro" id="IPR025996">
    <property type="entry name" value="MT1864/Rv1816-like_C"/>
</dbReference>
<evidence type="ECO:0000256" key="2">
    <source>
        <dbReference type="ARBA" id="ARBA00023163"/>
    </source>
</evidence>
<dbReference type="Gene3D" id="1.10.357.10">
    <property type="entry name" value="Tetracycline Repressor, domain 2"/>
    <property type="match status" value="1"/>
</dbReference>
<keyword evidence="5" id="KW-1185">Reference proteome</keyword>
<dbReference type="AlphaFoldDB" id="A0AAP2RLZ2"/>
<evidence type="ECO:0000313" key="5">
    <source>
        <dbReference type="Proteomes" id="UP001299265"/>
    </source>
</evidence>
<dbReference type="RefSeq" id="WP_231063547.1">
    <property type="nucleotide sequence ID" value="NZ_JAJNOR010000011.1"/>
</dbReference>
<organism evidence="4 5">
    <name type="scientific">Lientehia hominis</name>
    <dbReference type="NCBI Taxonomy" id="2897778"/>
    <lineage>
        <taxon>Bacteria</taxon>
        <taxon>Bacillati</taxon>
        <taxon>Bacillota</taxon>
        <taxon>Clostridia</taxon>
        <taxon>Lachnospirales</taxon>
        <taxon>Lachnospiraceae</taxon>
        <taxon>Lientehia</taxon>
    </lineage>
</organism>
<dbReference type="Proteomes" id="UP001299265">
    <property type="component" value="Unassembled WGS sequence"/>
</dbReference>